<keyword evidence="2 4" id="KW-0833">Ubl conjugation pathway</keyword>
<keyword evidence="4" id="KW-0067">ATP-binding</keyword>
<dbReference type="SUPFAM" id="SSF54495">
    <property type="entry name" value="UBC-like"/>
    <property type="match status" value="2"/>
</dbReference>
<name>A0ABQ5JXB8_9EUKA</name>
<dbReference type="PROSITE" id="PS00183">
    <property type="entry name" value="UBC_1"/>
    <property type="match status" value="1"/>
</dbReference>
<accession>A0ABQ5JXB8</accession>
<protein>
    <submittedName>
        <fullName evidence="7">SUMO-conjugating enzyme Ubc9 like protein</fullName>
    </submittedName>
</protein>
<feature type="region of interest" description="Disordered" evidence="5">
    <location>
        <begin position="15"/>
        <end position="35"/>
    </location>
</feature>
<dbReference type="InterPro" id="IPR050113">
    <property type="entry name" value="Ub_conjugating_enzyme"/>
</dbReference>
<dbReference type="Pfam" id="PF00179">
    <property type="entry name" value="UQ_con"/>
    <property type="match status" value="1"/>
</dbReference>
<proteinExistence type="inferred from homology"/>
<evidence type="ECO:0000256" key="5">
    <source>
        <dbReference type="SAM" id="MobiDB-lite"/>
    </source>
</evidence>
<dbReference type="Proteomes" id="UP001057375">
    <property type="component" value="Unassembled WGS sequence"/>
</dbReference>
<feature type="compositionally biased region" description="Basic residues" evidence="5">
    <location>
        <begin position="15"/>
        <end position="24"/>
    </location>
</feature>
<dbReference type="PROSITE" id="PS50127">
    <property type="entry name" value="UBC_2"/>
    <property type="match status" value="1"/>
</dbReference>
<dbReference type="Gene3D" id="3.10.110.10">
    <property type="entry name" value="Ubiquitin Conjugating Enzyme"/>
    <property type="match status" value="1"/>
</dbReference>
<keyword evidence="1" id="KW-0808">Transferase</keyword>
<comment type="caution">
    <text evidence="7">The sequence shown here is derived from an EMBL/GenBank/DDBJ whole genome shotgun (WGS) entry which is preliminary data.</text>
</comment>
<dbReference type="SMART" id="SM00212">
    <property type="entry name" value="UBCc"/>
    <property type="match status" value="1"/>
</dbReference>
<evidence type="ECO:0000259" key="6">
    <source>
        <dbReference type="PROSITE" id="PS50127"/>
    </source>
</evidence>
<reference evidence="7" key="1">
    <citation type="submission" date="2022-03" db="EMBL/GenBank/DDBJ databases">
        <title>Draft genome sequence of Aduncisulcus paluster, a free-living microaerophilic Fornicata.</title>
        <authorList>
            <person name="Yuyama I."/>
            <person name="Kume K."/>
            <person name="Tamura T."/>
            <person name="Inagaki Y."/>
            <person name="Hashimoto T."/>
        </authorList>
    </citation>
    <scope>NUCLEOTIDE SEQUENCE</scope>
    <source>
        <strain evidence="7">NY0171</strain>
    </source>
</reference>
<keyword evidence="4" id="KW-0547">Nucleotide-binding</keyword>
<evidence type="ECO:0000256" key="3">
    <source>
        <dbReference type="PROSITE-ProRule" id="PRU10133"/>
    </source>
</evidence>
<dbReference type="InterPro" id="IPR023313">
    <property type="entry name" value="UBQ-conjugating_AS"/>
</dbReference>
<feature type="domain" description="UBC core" evidence="6">
    <location>
        <begin position="3"/>
        <end position="157"/>
    </location>
</feature>
<dbReference type="PANTHER" id="PTHR24067">
    <property type="entry name" value="UBIQUITIN-CONJUGATING ENZYME E2"/>
    <property type="match status" value="1"/>
</dbReference>
<dbReference type="EMBL" id="BQXS01012303">
    <property type="protein sequence ID" value="GKT21210.1"/>
    <property type="molecule type" value="Genomic_DNA"/>
</dbReference>
<evidence type="ECO:0000256" key="4">
    <source>
        <dbReference type="RuleBase" id="RU362109"/>
    </source>
</evidence>
<organism evidence="7 8">
    <name type="scientific">Aduncisulcus paluster</name>
    <dbReference type="NCBI Taxonomy" id="2918883"/>
    <lineage>
        <taxon>Eukaryota</taxon>
        <taxon>Metamonada</taxon>
        <taxon>Carpediemonas-like organisms</taxon>
        <taxon>Aduncisulcus</taxon>
    </lineage>
</organism>
<comment type="similarity">
    <text evidence="4">Belongs to the ubiquitin-conjugating enzyme family.</text>
</comment>
<evidence type="ECO:0000256" key="1">
    <source>
        <dbReference type="ARBA" id="ARBA00022679"/>
    </source>
</evidence>
<evidence type="ECO:0000256" key="2">
    <source>
        <dbReference type="ARBA" id="ARBA00022786"/>
    </source>
</evidence>
<evidence type="ECO:0000313" key="7">
    <source>
        <dbReference type="EMBL" id="GKT21210.1"/>
    </source>
</evidence>
<sequence>MSLCIKRLEEERKQLKKKPLKGFHARPAPGRDGKSKRDLKVWICGIPGEEDSVWEGACFRAMLYFPDEYPLRPPRVQFDPPLYHPNVYPSGTVCLSIINEDGWHQGLGVREILRGLKQLLDEPNEHSPAQKPAYQDFVHKKREYYMRCRTEALNNKSEDFLKRVVKDIKDKKIRYDQRPSRPGDDDRRPAKCSGLGVREILRGLKQLLDEPNEHSPAQKPAYQDFVHKKREYYMRCRTEALNNKSEDFLKRVVKDIKDKKIRYDQRPSRPGDDDRRPAKCSVAEFEKYSASLFSTLPKKRRSIAK</sequence>
<dbReference type="InterPro" id="IPR016135">
    <property type="entry name" value="UBQ-conjugating_enzyme/RWD"/>
</dbReference>
<dbReference type="InterPro" id="IPR000608">
    <property type="entry name" value="UBC"/>
</dbReference>
<feature type="active site" description="Glycyl thioester intermediate" evidence="3">
    <location>
        <position position="94"/>
    </location>
</feature>
<evidence type="ECO:0000313" key="8">
    <source>
        <dbReference type="Proteomes" id="UP001057375"/>
    </source>
</evidence>
<keyword evidence="8" id="KW-1185">Reference proteome</keyword>
<dbReference type="CDD" id="cd23798">
    <property type="entry name" value="UBCc_UBE2I"/>
    <property type="match status" value="1"/>
</dbReference>
<gene>
    <name evidence="7" type="ORF">ADUPG1_011839</name>
</gene>